<accession>E0IAQ0</accession>
<dbReference type="PROSITE" id="PS50966">
    <property type="entry name" value="ZF_SWIM"/>
    <property type="match status" value="1"/>
</dbReference>
<organism evidence="3 4">
    <name type="scientific">Paenibacillus curdlanolyticus YK9</name>
    <dbReference type="NCBI Taxonomy" id="717606"/>
    <lineage>
        <taxon>Bacteria</taxon>
        <taxon>Bacillati</taxon>
        <taxon>Bacillota</taxon>
        <taxon>Bacilli</taxon>
        <taxon>Bacillales</taxon>
        <taxon>Paenibacillaceae</taxon>
        <taxon>Paenibacillus</taxon>
    </lineage>
</organism>
<dbReference type="Proteomes" id="UP000005387">
    <property type="component" value="Unassembled WGS sequence"/>
</dbReference>
<dbReference type="STRING" id="717606.PaecuDRAFT_2890"/>
<sequence length="539" mass="61039">MNPLSPSLDDNSWHNLLAEAAAIFSDVTLSRGFQYYKQKRVQSYTELHERLVIALVSGTELYNVKLNPEAIASSRCECPIGSKCKHIAATLLQYVHQHGRPVASVVNAKSAADLSQLSHSSRIGPLEQLQEQAKQLAEQPMSEWHALFEQGMKLLPEARSVTNPQAVLAALARIKPALSSELEALFEVHAHLFALEKLLVASHQQWQTVSYYSSGYQSQETIPALTQAIAGQLNASSDIAAKPGPDIKQRLVDTLAYVRRQMLGEPGSARAFLNVYLLLWSTWLKPAVSGDSNRFLIELEQLQEAETTADAARSRLPGQLAKSWMHYYLAQDEKALAFLREANKASSIRPHDLMGFLQDLSLEEPDGPRMLRWLIALGDLLSTHRFRELPVYVAHWESVIEQDPEAEPAMWQTLVGMLPSSKAIYEEAMLARGKWQQWIDYQISMGEEPLSYRVAVLQPIEKNAPEALLPFYHQAVERYVLHKNRDGYKSAVKLLKRLAKLYKKLKQETRWEQFITAFSDRHSRLRALQEELRKGKLLE</sequence>
<dbReference type="Pfam" id="PF04434">
    <property type="entry name" value="SWIM"/>
    <property type="match status" value="1"/>
</dbReference>
<evidence type="ECO:0000313" key="3">
    <source>
        <dbReference type="EMBL" id="EFM10454.1"/>
    </source>
</evidence>
<keyword evidence="1" id="KW-0862">Zinc</keyword>
<reference evidence="3 4" key="1">
    <citation type="submission" date="2010-07" db="EMBL/GenBank/DDBJ databases">
        <title>The draft genome of Paenibacillus curdlanolyticus YK9.</title>
        <authorList>
            <consortium name="US DOE Joint Genome Institute (JGI-PGF)"/>
            <person name="Lucas S."/>
            <person name="Copeland A."/>
            <person name="Lapidus A."/>
            <person name="Cheng J.-F."/>
            <person name="Bruce D."/>
            <person name="Goodwin L."/>
            <person name="Pitluck S."/>
            <person name="Land M.L."/>
            <person name="Hauser L."/>
            <person name="Chang Y.-J."/>
            <person name="Jeffries C."/>
            <person name="Anderson I.J."/>
            <person name="Johnson E."/>
            <person name="Loganathan U."/>
            <person name="Mulhopadhyay B."/>
            <person name="Kyrpides N."/>
            <person name="Woyke T.J."/>
        </authorList>
    </citation>
    <scope>NUCLEOTIDE SEQUENCE [LARGE SCALE GENOMIC DNA]</scope>
    <source>
        <strain evidence="3 4">YK9</strain>
    </source>
</reference>
<evidence type="ECO:0000259" key="2">
    <source>
        <dbReference type="PROSITE" id="PS50966"/>
    </source>
</evidence>
<dbReference type="EMBL" id="AEDD01000007">
    <property type="protein sequence ID" value="EFM10454.1"/>
    <property type="molecule type" value="Genomic_DNA"/>
</dbReference>
<name>E0IAQ0_9BACL</name>
<keyword evidence="1" id="KW-0863">Zinc-finger</keyword>
<protein>
    <submittedName>
        <fullName evidence="3">Zinc finger SWIM domain protein</fullName>
    </submittedName>
</protein>
<dbReference type="AlphaFoldDB" id="E0IAQ0"/>
<gene>
    <name evidence="3" type="ORF">PaecuDRAFT_2890</name>
</gene>
<dbReference type="RefSeq" id="WP_006038880.1">
    <property type="nucleotide sequence ID" value="NZ_AEDD01000007.1"/>
</dbReference>
<evidence type="ECO:0000256" key="1">
    <source>
        <dbReference type="PROSITE-ProRule" id="PRU00325"/>
    </source>
</evidence>
<evidence type="ECO:0000313" key="4">
    <source>
        <dbReference type="Proteomes" id="UP000005387"/>
    </source>
</evidence>
<dbReference type="GO" id="GO:0008270">
    <property type="term" value="F:zinc ion binding"/>
    <property type="evidence" value="ECO:0007669"/>
    <property type="project" value="UniProtKB-KW"/>
</dbReference>
<dbReference type="OrthoDB" id="7593573at2"/>
<dbReference type="eggNOG" id="COG4715">
    <property type="taxonomic scope" value="Bacteria"/>
</dbReference>
<keyword evidence="4" id="KW-1185">Reference proteome</keyword>
<keyword evidence="1" id="KW-0479">Metal-binding</keyword>
<dbReference type="InterPro" id="IPR007527">
    <property type="entry name" value="Znf_SWIM"/>
</dbReference>
<proteinExistence type="predicted"/>
<feature type="domain" description="SWIM-type" evidence="2">
    <location>
        <begin position="62"/>
        <end position="95"/>
    </location>
</feature>